<evidence type="ECO:0000313" key="2">
    <source>
        <dbReference type="Proteomes" id="UP000828390"/>
    </source>
</evidence>
<sequence>MVNATPQFMSSSLVKIEQFISTLHSNRKPELRLPRDHMTLVSGTISRDCTCTKWLELCSHVHNDLKVFLGLQVYIMA</sequence>
<proteinExistence type="predicted"/>
<reference evidence="1" key="2">
    <citation type="submission" date="2020-11" db="EMBL/GenBank/DDBJ databases">
        <authorList>
            <person name="McCartney M.A."/>
            <person name="Auch B."/>
            <person name="Kono T."/>
            <person name="Mallez S."/>
            <person name="Becker A."/>
            <person name="Gohl D.M."/>
            <person name="Silverstein K.A.T."/>
            <person name="Koren S."/>
            <person name="Bechman K.B."/>
            <person name="Herman A."/>
            <person name="Abrahante J.E."/>
            <person name="Garbe J."/>
        </authorList>
    </citation>
    <scope>NUCLEOTIDE SEQUENCE</scope>
    <source>
        <strain evidence="1">Duluth1</strain>
        <tissue evidence="1">Whole animal</tissue>
    </source>
</reference>
<comment type="caution">
    <text evidence="1">The sequence shown here is derived from an EMBL/GenBank/DDBJ whole genome shotgun (WGS) entry which is preliminary data.</text>
</comment>
<keyword evidence="2" id="KW-1185">Reference proteome</keyword>
<name>A0A9D4I4H5_DREPO</name>
<dbReference type="EMBL" id="JAIWYP010000010">
    <property type="protein sequence ID" value="KAH3747819.1"/>
    <property type="molecule type" value="Genomic_DNA"/>
</dbReference>
<gene>
    <name evidence="1" type="ORF">DPMN_182251</name>
</gene>
<dbReference type="Proteomes" id="UP000828390">
    <property type="component" value="Unassembled WGS sequence"/>
</dbReference>
<evidence type="ECO:0000313" key="1">
    <source>
        <dbReference type="EMBL" id="KAH3747819.1"/>
    </source>
</evidence>
<protein>
    <submittedName>
        <fullName evidence="1">Uncharacterized protein</fullName>
    </submittedName>
</protein>
<reference evidence="1" key="1">
    <citation type="journal article" date="2019" name="bioRxiv">
        <title>The Genome of the Zebra Mussel, Dreissena polymorpha: A Resource for Invasive Species Research.</title>
        <authorList>
            <person name="McCartney M.A."/>
            <person name="Auch B."/>
            <person name="Kono T."/>
            <person name="Mallez S."/>
            <person name="Zhang Y."/>
            <person name="Obille A."/>
            <person name="Becker A."/>
            <person name="Abrahante J.E."/>
            <person name="Garbe J."/>
            <person name="Badalamenti J.P."/>
            <person name="Herman A."/>
            <person name="Mangelson H."/>
            <person name="Liachko I."/>
            <person name="Sullivan S."/>
            <person name="Sone E.D."/>
            <person name="Koren S."/>
            <person name="Silverstein K.A.T."/>
            <person name="Beckman K.B."/>
            <person name="Gohl D.M."/>
        </authorList>
    </citation>
    <scope>NUCLEOTIDE SEQUENCE</scope>
    <source>
        <strain evidence="1">Duluth1</strain>
        <tissue evidence="1">Whole animal</tissue>
    </source>
</reference>
<accession>A0A9D4I4H5</accession>
<organism evidence="1 2">
    <name type="scientific">Dreissena polymorpha</name>
    <name type="common">Zebra mussel</name>
    <name type="synonym">Mytilus polymorpha</name>
    <dbReference type="NCBI Taxonomy" id="45954"/>
    <lineage>
        <taxon>Eukaryota</taxon>
        <taxon>Metazoa</taxon>
        <taxon>Spiralia</taxon>
        <taxon>Lophotrochozoa</taxon>
        <taxon>Mollusca</taxon>
        <taxon>Bivalvia</taxon>
        <taxon>Autobranchia</taxon>
        <taxon>Heteroconchia</taxon>
        <taxon>Euheterodonta</taxon>
        <taxon>Imparidentia</taxon>
        <taxon>Neoheterodontei</taxon>
        <taxon>Myida</taxon>
        <taxon>Dreissenoidea</taxon>
        <taxon>Dreissenidae</taxon>
        <taxon>Dreissena</taxon>
    </lineage>
</organism>
<dbReference type="AlphaFoldDB" id="A0A9D4I4H5"/>